<dbReference type="EMBL" id="JAYMYQ010000023">
    <property type="protein sequence ID" value="KAK7298888.1"/>
    <property type="molecule type" value="Genomic_DNA"/>
</dbReference>
<keyword evidence="2" id="KW-1185">Reference proteome</keyword>
<dbReference type="AlphaFoldDB" id="A0AAN9JJK5"/>
<reference evidence="1 2" key="1">
    <citation type="submission" date="2024-01" db="EMBL/GenBank/DDBJ databases">
        <title>The genomes of 5 underutilized Papilionoideae crops provide insights into root nodulation and disease resistanc.</title>
        <authorList>
            <person name="Jiang F."/>
        </authorList>
    </citation>
    <scope>NUCLEOTIDE SEQUENCE [LARGE SCALE GENOMIC DNA]</scope>
    <source>
        <strain evidence="1">LVBAO_FW01</strain>
        <tissue evidence="1">Leaves</tissue>
    </source>
</reference>
<evidence type="ECO:0000313" key="2">
    <source>
        <dbReference type="Proteomes" id="UP001367508"/>
    </source>
</evidence>
<comment type="caution">
    <text evidence="1">The sequence shown here is derived from an EMBL/GenBank/DDBJ whole genome shotgun (WGS) entry which is preliminary data.</text>
</comment>
<evidence type="ECO:0000313" key="1">
    <source>
        <dbReference type="EMBL" id="KAK7298888.1"/>
    </source>
</evidence>
<gene>
    <name evidence="1" type="ORF">VNO77_46207</name>
</gene>
<organism evidence="1 2">
    <name type="scientific">Canavalia gladiata</name>
    <name type="common">Sword bean</name>
    <name type="synonym">Dolichos gladiatus</name>
    <dbReference type="NCBI Taxonomy" id="3824"/>
    <lineage>
        <taxon>Eukaryota</taxon>
        <taxon>Viridiplantae</taxon>
        <taxon>Streptophyta</taxon>
        <taxon>Embryophyta</taxon>
        <taxon>Tracheophyta</taxon>
        <taxon>Spermatophyta</taxon>
        <taxon>Magnoliopsida</taxon>
        <taxon>eudicotyledons</taxon>
        <taxon>Gunneridae</taxon>
        <taxon>Pentapetalae</taxon>
        <taxon>rosids</taxon>
        <taxon>fabids</taxon>
        <taxon>Fabales</taxon>
        <taxon>Fabaceae</taxon>
        <taxon>Papilionoideae</taxon>
        <taxon>50 kb inversion clade</taxon>
        <taxon>NPAAA clade</taxon>
        <taxon>indigoferoid/millettioid clade</taxon>
        <taxon>Phaseoleae</taxon>
        <taxon>Canavalia</taxon>
    </lineage>
</organism>
<accession>A0AAN9JJK5</accession>
<sequence>MSLLEKRSSKPPVSSLGRVLWRQLPTRTRKAIKWQKILEGLPLLKMVLNRVILVVTDGLNKELCVGAHLFAKEVIRLVRKSGFLFTALYLMLCHCSKLMPRKTGLLPFPVSLTRAIPLAKRLTNKIKKVVESIVTPTDSDQMVDVVNDITADWESLIRTYVPRIGSIPMCQGITWSPSWKAVPSRGRKSDRALRDRDCLGKKESLSESVDHTLVGDRDTPYE</sequence>
<protein>
    <submittedName>
        <fullName evidence="1">Uncharacterized protein</fullName>
    </submittedName>
</protein>
<dbReference type="Proteomes" id="UP001367508">
    <property type="component" value="Unassembled WGS sequence"/>
</dbReference>
<proteinExistence type="predicted"/>
<name>A0AAN9JJK5_CANGL</name>